<gene>
    <name evidence="2" type="ORF">CCMP2556_LOCUS23426</name>
</gene>
<name>A0ABP0LZ94_9DINO</name>
<comment type="caution">
    <text evidence="2">The sequence shown here is derived from an EMBL/GenBank/DDBJ whole genome shotgun (WGS) entry which is preliminary data.</text>
</comment>
<keyword evidence="3" id="KW-1185">Reference proteome</keyword>
<feature type="compositionally biased region" description="Polar residues" evidence="1">
    <location>
        <begin position="636"/>
        <end position="645"/>
    </location>
</feature>
<feature type="compositionally biased region" description="Basic and acidic residues" evidence="1">
    <location>
        <begin position="551"/>
        <end position="577"/>
    </location>
</feature>
<protein>
    <submittedName>
        <fullName evidence="2">Uncharacterized protein</fullName>
    </submittedName>
</protein>
<feature type="compositionally biased region" description="Pro residues" evidence="1">
    <location>
        <begin position="651"/>
        <end position="662"/>
    </location>
</feature>
<dbReference type="Proteomes" id="UP001642484">
    <property type="component" value="Unassembled WGS sequence"/>
</dbReference>
<evidence type="ECO:0000313" key="3">
    <source>
        <dbReference type="Proteomes" id="UP001642484"/>
    </source>
</evidence>
<organism evidence="2 3">
    <name type="scientific">Durusdinium trenchii</name>
    <dbReference type="NCBI Taxonomy" id="1381693"/>
    <lineage>
        <taxon>Eukaryota</taxon>
        <taxon>Sar</taxon>
        <taxon>Alveolata</taxon>
        <taxon>Dinophyceae</taxon>
        <taxon>Suessiales</taxon>
        <taxon>Symbiodiniaceae</taxon>
        <taxon>Durusdinium</taxon>
    </lineage>
</organism>
<accession>A0ABP0LZ94</accession>
<proteinExistence type="predicted"/>
<dbReference type="EMBL" id="CAXAMN010014891">
    <property type="protein sequence ID" value="CAK9044546.1"/>
    <property type="molecule type" value="Genomic_DNA"/>
</dbReference>
<sequence>MESDVRYHILYWEGENPNGIYFEKEDLTAQNFRRDGPGRCFCCGHIADTWRHRLDNMQISLRMCVDPSNLQFRKDVEGFHCLSPRLGISYNLRQFNHYLWTMGRKPPTEENVIGTALAVHRKEVTPQASGVKLTTWQGGQRWEQWIKDKVQELREKAEERGGVSVGLLLDKDGVEVGSFGTSLAMFAQPEQPIREILVALGGPRGIDDAVLSVLEKVGLHLGLMKVKLPGGLQHSCVALGDLLAFHDRGYLHPIMEDYRFLKKESYQKWRAHMSKALTSWALTSSAEEKTQALRRFVRVFQSQQELSTTEPELSASLTGDAVGAAPVTPRQVDSFVQELQAQGVLPSGKRPWRLQFSLQKIEPERALVILQSHRRRRWRALREGLDFDPWWELCLALDEAITATHPAPEATPEGVRQLLGKLREAHGLQGAPEPLEVRSLEDLTCKEACALLQRLQRRGLTNSGSRSAGVAMEAAIWAVKCQPNSGYAHLHLQGLAYRKRAPPKRTREMYEQLSCKRWRKKWTEQSHDAPKWSSDQPAEHATKKAWSSSEHAGEKWSSSEHGAHEGEKWSSSEHGADAGETWSSSEHGGGGGWTSRSWRYEQTGAWNSKKQDWWPEDAGKQRPNEPALPPPRASSMGRSVTTRLPTTPKLMPVPPKGPPPAHLNPAQVAHATHHTAPSLPKPPSPEPVRKRACIWFMESVLLHGENAQSDEDDGDSE</sequence>
<feature type="region of interest" description="Disordered" evidence="1">
    <location>
        <begin position="526"/>
        <end position="690"/>
    </location>
</feature>
<feature type="compositionally biased region" description="Basic and acidic residues" evidence="1">
    <location>
        <begin position="609"/>
        <end position="623"/>
    </location>
</feature>
<evidence type="ECO:0000256" key="1">
    <source>
        <dbReference type="SAM" id="MobiDB-lite"/>
    </source>
</evidence>
<reference evidence="2 3" key="1">
    <citation type="submission" date="2024-02" db="EMBL/GenBank/DDBJ databases">
        <authorList>
            <person name="Chen Y."/>
            <person name="Shah S."/>
            <person name="Dougan E. K."/>
            <person name="Thang M."/>
            <person name="Chan C."/>
        </authorList>
    </citation>
    <scope>NUCLEOTIDE SEQUENCE [LARGE SCALE GENOMIC DNA]</scope>
</reference>
<evidence type="ECO:0000313" key="2">
    <source>
        <dbReference type="EMBL" id="CAK9044546.1"/>
    </source>
</evidence>